<proteinExistence type="predicted"/>
<accession>B3VM86</accession>
<organism evidence="1 2">
    <name type="scientific">Mycobacterium phage Predator</name>
    <dbReference type="NCBI Taxonomy" id="543153"/>
    <lineage>
        <taxon>Viruses</taxon>
        <taxon>Duplodnaviria</taxon>
        <taxon>Heunggongvirae</taxon>
        <taxon>Uroviricota</taxon>
        <taxon>Caudoviricetes</taxon>
        <taxon>Predatorvirus</taxon>
        <taxon>Predatorvirus predator</taxon>
    </lineage>
</organism>
<protein>
    <submittedName>
        <fullName evidence="1">Uncharacterized protein</fullName>
    </submittedName>
</protein>
<sequence length="62" mass="7701">MKWRLHPEPYSKQYAKGPHWRYCTDEQCPLQHVFWEPFKPITGQEIDLSYLPKPTWKQERNR</sequence>
<gene>
    <name evidence="1" type="ORF">PREDATOR_59</name>
</gene>
<reference evidence="1 2" key="1">
    <citation type="submission" date="2008-05" db="EMBL/GenBank/DDBJ databases">
        <authorList>
            <person name="Weber R.J."/>
            <person name="Jacobs-Sera D."/>
            <person name="Houtz J."/>
            <person name="Hendrix R.W."/>
            <person name="Hatfull G.H."/>
        </authorList>
    </citation>
    <scope>NUCLEOTIDE SEQUENCE [LARGE SCALE GENOMIC DNA]</scope>
</reference>
<keyword evidence="2" id="KW-1185">Reference proteome</keyword>
<dbReference type="KEGG" id="vg:6450105"/>
<dbReference type="RefSeq" id="YP_002003417.1">
    <property type="nucleotide sequence ID" value="NC_011039.1"/>
</dbReference>
<name>B3VM86_9CAUD</name>
<evidence type="ECO:0000313" key="1">
    <source>
        <dbReference type="EMBL" id="ACF05156.1"/>
    </source>
</evidence>
<dbReference type="Proteomes" id="UP000000621">
    <property type="component" value="Segment"/>
</dbReference>
<evidence type="ECO:0000313" key="2">
    <source>
        <dbReference type="Proteomes" id="UP000000621"/>
    </source>
</evidence>
<dbReference type="EMBL" id="EU770222">
    <property type="protein sequence ID" value="ACF05156.1"/>
    <property type="molecule type" value="Genomic_DNA"/>
</dbReference>